<dbReference type="AlphaFoldDB" id="A8XM78"/>
<dbReference type="RefSeq" id="XP_002645398.1">
    <property type="nucleotide sequence ID" value="XM_002645352.1"/>
</dbReference>
<gene>
    <name evidence="1 3" type="ORF">CBG15478</name>
    <name evidence="1" type="ORF">CBG_15478</name>
</gene>
<reference evidence="1 2" key="1">
    <citation type="journal article" date="2003" name="PLoS Biol.">
        <title>The genome sequence of Caenorhabditis briggsae: a platform for comparative genomics.</title>
        <authorList>
            <person name="Stein L.D."/>
            <person name="Bao Z."/>
            <person name="Blasiar D."/>
            <person name="Blumenthal T."/>
            <person name="Brent M.R."/>
            <person name="Chen N."/>
            <person name="Chinwalla A."/>
            <person name="Clarke L."/>
            <person name="Clee C."/>
            <person name="Coghlan A."/>
            <person name="Coulson A."/>
            <person name="D'Eustachio P."/>
            <person name="Fitch D.H."/>
            <person name="Fulton L.A."/>
            <person name="Fulton R.E."/>
            <person name="Griffiths-Jones S."/>
            <person name="Harris T.W."/>
            <person name="Hillier L.W."/>
            <person name="Kamath R."/>
            <person name="Kuwabara P.E."/>
            <person name="Mardis E.R."/>
            <person name="Marra M.A."/>
            <person name="Miner T.L."/>
            <person name="Minx P."/>
            <person name="Mullikin J.C."/>
            <person name="Plumb R.W."/>
            <person name="Rogers J."/>
            <person name="Schein J.E."/>
            <person name="Sohrmann M."/>
            <person name="Spieth J."/>
            <person name="Stajich J.E."/>
            <person name="Wei C."/>
            <person name="Willey D."/>
            <person name="Wilson R.K."/>
            <person name="Durbin R."/>
            <person name="Waterston R.H."/>
        </authorList>
    </citation>
    <scope>NUCLEOTIDE SEQUENCE [LARGE SCALE GENOMIC DNA]</scope>
    <source>
        <strain evidence="1 2">AF16</strain>
    </source>
</reference>
<dbReference type="GeneID" id="8587397"/>
<evidence type="ECO:0000313" key="1">
    <source>
        <dbReference type="EMBL" id="CAP33753.1"/>
    </source>
</evidence>
<protein>
    <submittedName>
        <fullName evidence="1">Protein CBG15478</fullName>
    </submittedName>
</protein>
<evidence type="ECO:0000313" key="3">
    <source>
        <dbReference type="WormBase" id="CBG15478"/>
    </source>
</evidence>
<evidence type="ECO:0000313" key="2">
    <source>
        <dbReference type="Proteomes" id="UP000008549"/>
    </source>
</evidence>
<keyword evidence="2" id="KW-1185">Reference proteome</keyword>
<dbReference type="Proteomes" id="UP000008549">
    <property type="component" value="Unassembled WGS sequence"/>
</dbReference>
<dbReference type="KEGG" id="cbr:CBG_15478"/>
<name>A8XM78_CAEBR</name>
<organism evidence="1 2">
    <name type="scientific">Caenorhabditis briggsae</name>
    <dbReference type="NCBI Taxonomy" id="6238"/>
    <lineage>
        <taxon>Eukaryota</taxon>
        <taxon>Metazoa</taxon>
        <taxon>Ecdysozoa</taxon>
        <taxon>Nematoda</taxon>
        <taxon>Chromadorea</taxon>
        <taxon>Rhabditida</taxon>
        <taxon>Rhabditina</taxon>
        <taxon>Rhabditomorpha</taxon>
        <taxon>Rhabditoidea</taxon>
        <taxon>Rhabditidae</taxon>
        <taxon>Peloderinae</taxon>
        <taxon>Caenorhabditis</taxon>
    </lineage>
</organism>
<proteinExistence type="predicted"/>
<sequence length="133" mass="15993">MAYTSYFEALEECQLSSLEYRRLYNDLAYTIFRFLFLLKKLQFKMSNTIRIYSCTHVSETLPSETSCYCRGLKRRILNVDFRNVVFLKRRILKRPGAESRENGKTTKRYIKVTKQERILNFFNVFFIQVPVTE</sequence>
<dbReference type="InParanoid" id="A8XM78"/>
<dbReference type="WormBase" id="CBG15478">
    <property type="protein sequence ID" value="CBP18421"/>
    <property type="gene ID" value="WBGene00035731"/>
</dbReference>
<dbReference type="CTD" id="8587397"/>
<accession>A8XM78</accession>
<reference evidence="1 2" key="2">
    <citation type="journal article" date="2011" name="PLoS Genet.">
        <title>Caenorhabditis briggsae recombinant inbred line genotypes reveal inter-strain incompatibility and the evolution of recombination.</title>
        <authorList>
            <person name="Ross J.A."/>
            <person name="Koboldt D.C."/>
            <person name="Staisch J.E."/>
            <person name="Chamberlin H.M."/>
            <person name="Gupta B.P."/>
            <person name="Miller R.D."/>
            <person name="Baird S.E."/>
            <person name="Haag E.S."/>
        </authorList>
    </citation>
    <scope>NUCLEOTIDE SEQUENCE [LARGE SCALE GENOMIC DNA]</scope>
    <source>
        <strain evidence="1 2">AF16</strain>
    </source>
</reference>
<dbReference type="HOGENOM" id="CLU_1908552_0_0_1"/>
<dbReference type="EMBL" id="HE601046">
    <property type="protein sequence ID" value="CAP33753.1"/>
    <property type="molecule type" value="Genomic_DNA"/>
</dbReference>